<sequence length="308" mass="34456">MKGSKVAAMAGAIVMTLGIGTGPAHATGSDQAQFARILKQQYDAWYEEDGAKFAATFTKDADLVTFNGDHLAGRDGIAKGMQYYFDNYIPTSKLKVLDEHIRYAERHLVFIVRTTCIVEPPATGCRDGSRSRNTNVLSEKDGRWAQESFQNTRVDPLPPGVVPVREPKAFSGTIEQIRQRQEDAWFEEDGPKFASTFTKDADVVTFTADHLRTRRGIAERMQFYFDNHIDHTRLKTLGEHTRFVHRDLAIVVRTDCQLVPPATDCRPDSVSRNTNVLVKQGGKWSQESFQNTRYVPIGQPGTQDVAGS</sequence>
<dbReference type="Proteomes" id="UP000063699">
    <property type="component" value="Chromosome"/>
</dbReference>
<accession>A0A0N9ICP0</accession>
<dbReference type="InterPro" id="IPR032710">
    <property type="entry name" value="NTF2-like_dom_sf"/>
</dbReference>
<dbReference type="InterPro" id="IPR011944">
    <property type="entry name" value="Steroid_delta5-4_isomerase"/>
</dbReference>
<feature type="signal peptide" evidence="1">
    <location>
        <begin position="1"/>
        <end position="26"/>
    </location>
</feature>
<dbReference type="Pfam" id="PF14534">
    <property type="entry name" value="DUF4440"/>
    <property type="match status" value="1"/>
</dbReference>
<dbReference type="SUPFAM" id="SSF54427">
    <property type="entry name" value="NTF2-like"/>
    <property type="match status" value="2"/>
</dbReference>
<evidence type="ECO:0000259" key="2">
    <source>
        <dbReference type="Pfam" id="PF14534"/>
    </source>
</evidence>
<evidence type="ECO:0000313" key="3">
    <source>
        <dbReference type="EMBL" id="ALG12466.1"/>
    </source>
</evidence>
<feature type="chain" id="PRO_5006036063" description="DUF4440 domain-containing protein" evidence="1">
    <location>
        <begin position="27"/>
        <end position="308"/>
    </location>
</feature>
<keyword evidence="4" id="KW-1185">Reference proteome</keyword>
<dbReference type="EMBL" id="CP012752">
    <property type="protein sequence ID" value="ALG12466.1"/>
    <property type="molecule type" value="Genomic_DNA"/>
</dbReference>
<proteinExistence type="predicted"/>
<evidence type="ECO:0000256" key="1">
    <source>
        <dbReference type="SAM" id="SignalP"/>
    </source>
</evidence>
<dbReference type="AlphaFoldDB" id="A0A0N9ICP0"/>
<dbReference type="NCBIfam" id="TIGR02246">
    <property type="entry name" value="SgcJ/EcaC family oxidoreductase"/>
    <property type="match status" value="2"/>
</dbReference>
<name>A0A0N9ICP0_9PSEU</name>
<dbReference type="Gene3D" id="3.10.450.50">
    <property type="match status" value="2"/>
</dbReference>
<gene>
    <name evidence="3" type="ORF">AOZ06_41395</name>
</gene>
<dbReference type="KEGG" id="kphy:AOZ06_41395"/>
<protein>
    <recommendedName>
        <fullName evidence="2">DUF4440 domain-containing protein</fullName>
    </recommendedName>
</protein>
<dbReference type="InterPro" id="IPR027843">
    <property type="entry name" value="DUF4440"/>
</dbReference>
<keyword evidence="1" id="KW-0732">Signal</keyword>
<organism evidence="3 4">
    <name type="scientific">Kibdelosporangium phytohabitans</name>
    <dbReference type="NCBI Taxonomy" id="860235"/>
    <lineage>
        <taxon>Bacteria</taxon>
        <taxon>Bacillati</taxon>
        <taxon>Actinomycetota</taxon>
        <taxon>Actinomycetes</taxon>
        <taxon>Pseudonocardiales</taxon>
        <taxon>Pseudonocardiaceae</taxon>
        <taxon>Kibdelosporangium</taxon>
    </lineage>
</organism>
<dbReference type="RefSeq" id="WP_054294360.1">
    <property type="nucleotide sequence ID" value="NZ_CP012752.1"/>
</dbReference>
<evidence type="ECO:0000313" key="4">
    <source>
        <dbReference type="Proteomes" id="UP000063699"/>
    </source>
</evidence>
<dbReference type="OrthoDB" id="2887901at2"/>
<feature type="domain" description="DUF4440" evidence="2">
    <location>
        <begin position="174"/>
        <end position="284"/>
    </location>
</feature>
<reference evidence="3 4" key="1">
    <citation type="submission" date="2015-07" db="EMBL/GenBank/DDBJ databases">
        <title>Genome sequencing of Kibdelosporangium phytohabitans.</title>
        <authorList>
            <person name="Qin S."/>
            <person name="Xing K."/>
        </authorList>
    </citation>
    <scope>NUCLEOTIDE SEQUENCE [LARGE SCALE GENOMIC DNA]</scope>
    <source>
        <strain evidence="3 4">KLBMP1111</strain>
    </source>
</reference>